<evidence type="ECO:0000313" key="1">
    <source>
        <dbReference type="EMBL" id="MFC3661326.1"/>
    </source>
</evidence>
<dbReference type="PANTHER" id="PTHR34822">
    <property type="entry name" value="GRPB DOMAIN PROTEIN (AFU_ORTHOLOGUE AFUA_1G01530)"/>
    <property type="match status" value="1"/>
</dbReference>
<comment type="caution">
    <text evidence="1">The sequence shown here is derived from an EMBL/GenBank/DDBJ whole genome shotgun (WGS) entry which is preliminary data.</text>
</comment>
<dbReference type="InterPro" id="IPR043519">
    <property type="entry name" value="NT_sf"/>
</dbReference>
<dbReference type="PANTHER" id="PTHR34822:SF1">
    <property type="entry name" value="GRPB FAMILY PROTEIN"/>
    <property type="match status" value="1"/>
</dbReference>
<gene>
    <name evidence="1" type="ORF">ACFOM9_14785</name>
</gene>
<evidence type="ECO:0000313" key="2">
    <source>
        <dbReference type="Proteomes" id="UP001595724"/>
    </source>
</evidence>
<proteinExistence type="predicted"/>
<keyword evidence="2" id="KW-1185">Reference proteome</keyword>
<dbReference type="Proteomes" id="UP001595724">
    <property type="component" value="Unassembled WGS sequence"/>
</dbReference>
<protein>
    <submittedName>
        <fullName evidence="1">GrpB family protein</fullName>
    </submittedName>
</protein>
<sequence>MIRVVQYDPAWPASFDAEARRIAERVGGVAVRLHHIGSTAIPQTCAKPIIDILLEATSLVVLDRRAARFEALGYEAMGEFGIAGRRYYRLDDGKGVRTHQLHAFEADTADVVRHLAFRDYMRAHPAVAARYGKLKRGLATRHPNDMDAYIAGKHAFVREHERRALCWRSGSGKIQKP</sequence>
<dbReference type="RefSeq" id="WP_386712539.1">
    <property type="nucleotide sequence ID" value="NZ_JBHRYF010000014.1"/>
</dbReference>
<dbReference type="Pfam" id="PF04229">
    <property type="entry name" value="GrpB"/>
    <property type="match status" value="1"/>
</dbReference>
<reference evidence="2" key="1">
    <citation type="journal article" date="2019" name="Int. J. Syst. Evol. Microbiol.">
        <title>The Global Catalogue of Microorganisms (GCM) 10K type strain sequencing project: providing services to taxonomists for standard genome sequencing and annotation.</title>
        <authorList>
            <consortium name="The Broad Institute Genomics Platform"/>
            <consortium name="The Broad Institute Genome Sequencing Center for Infectious Disease"/>
            <person name="Wu L."/>
            <person name="Ma J."/>
        </authorList>
    </citation>
    <scope>NUCLEOTIDE SEQUENCE [LARGE SCALE GENOMIC DNA]</scope>
    <source>
        <strain evidence="2">KCTC 42211</strain>
    </source>
</reference>
<dbReference type="SUPFAM" id="SSF81301">
    <property type="entry name" value="Nucleotidyltransferase"/>
    <property type="match status" value="1"/>
</dbReference>
<dbReference type="EMBL" id="JBHRYF010000014">
    <property type="protein sequence ID" value="MFC3661326.1"/>
    <property type="molecule type" value="Genomic_DNA"/>
</dbReference>
<organism evidence="1 2">
    <name type="scientific">Luteimonas notoginsengisoli</name>
    <dbReference type="NCBI Taxonomy" id="1578200"/>
    <lineage>
        <taxon>Bacteria</taxon>
        <taxon>Pseudomonadati</taxon>
        <taxon>Pseudomonadota</taxon>
        <taxon>Gammaproteobacteria</taxon>
        <taxon>Lysobacterales</taxon>
        <taxon>Lysobacteraceae</taxon>
        <taxon>Luteimonas</taxon>
    </lineage>
</organism>
<dbReference type="InterPro" id="IPR007344">
    <property type="entry name" value="GrpB/CoaE"/>
</dbReference>
<dbReference type="Gene3D" id="3.30.460.10">
    <property type="entry name" value="Beta Polymerase, domain 2"/>
    <property type="match status" value="1"/>
</dbReference>
<accession>A0ABV7UWG8</accession>
<name>A0ABV7UWG8_9GAMM</name>